<evidence type="ECO:0000259" key="2">
    <source>
        <dbReference type="Pfam" id="PF00582"/>
    </source>
</evidence>
<dbReference type="InterPro" id="IPR014729">
    <property type="entry name" value="Rossmann-like_a/b/a_fold"/>
</dbReference>
<dbReference type="RefSeq" id="WP_089803729.1">
    <property type="nucleotide sequence ID" value="NZ_FOYT01000001.1"/>
</dbReference>
<feature type="compositionally biased region" description="Basic and acidic residues" evidence="1">
    <location>
        <begin position="156"/>
        <end position="171"/>
    </location>
</feature>
<dbReference type="EMBL" id="FOYT01000001">
    <property type="protein sequence ID" value="SFR33600.1"/>
    <property type="molecule type" value="Genomic_DNA"/>
</dbReference>
<gene>
    <name evidence="3" type="ORF">SAMN04487947_0029</name>
</gene>
<dbReference type="Gene3D" id="3.40.50.620">
    <property type="entry name" value="HUPs"/>
    <property type="match status" value="1"/>
</dbReference>
<protein>
    <submittedName>
        <fullName evidence="3">Nucleotide-binding universal stress protein, UspA family</fullName>
    </submittedName>
</protein>
<accession>A0A1I6FUI8</accession>
<evidence type="ECO:0000256" key="1">
    <source>
        <dbReference type="SAM" id="MobiDB-lite"/>
    </source>
</evidence>
<dbReference type="InterPro" id="IPR006016">
    <property type="entry name" value="UspA"/>
</dbReference>
<dbReference type="Proteomes" id="UP000198531">
    <property type="component" value="Unassembled WGS sequence"/>
</dbReference>
<organism evidence="3 4">
    <name type="scientific">Halogeometricum rufum</name>
    <dbReference type="NCBI Taxonomy" id="553469"/>
    <lineage>
        <taxon>Archaea</taxon>
        <taxon>Methanobacteriati</taxon>
        <taxon>Methanobacteriota</taxon>
        <taxon>Stenosarchaea group</taxon>
        <taxon>Halobacteria</taxon>
        <taxon>Halobacteriales</taxon>
        <taxon>Haloferacaceae</taxon>
        <taxon>Halogeometricum</taxon>
    </lineage>
</organism>
<dbReference type="AlphaFoldDB" id="A0A1I6FUI8"/>
<keyword evidence="4" id="KW-1185">Reference proteome</keyword>
<dbReference type="Pfam" id="PF00582">
    <property type="entry name" value="Usp"/>
    <property type="match status" value="1"/>
</dbReference>
<feature type="region of interest" description="Disordered" evidence="1">
    <location>
        <begin position="147"/>
        <end position="171"/>
    </location>
</feature>
<sequence length="171" mass="18709">MALLVPFDGSELAAAALTRATQFGYAFDEDTLAVSVIPDGNVEYARERGWLDAGEAFDRETVVSRLHERVADRSPSADFQYEAVDRYATPGTIANRLRKVARREEASMVFVGSENAGHIVTTLSSVGSRVAADGAYDVVVVRHRQPREIPALSAASEHRTSEPRVDRSDED</sequence>
<evidence type="ECO:0000313" key="4">
    <source>
        <dbReference type="Proteomes" id="UP000198531"/>
    </source>
</evidence>
<proteinExistence type="predicted"/>
<dbReference type="OrthoDB" id="193961at2157"/>
<dbReference type="STRING" id="553469.SAMN04487947_0029"/>
<evidence type="ECO:0000313" key="3">
    <source>
        <dbReference type="EMBL" id="SFR33600.1"/>
    </source>
</evidence>
<name>A0A1I6FUI8_9EURY</name>
<feature type="domain" description="UspA" evidence="2">
    <location>
        <begin position="3"/>
        <end position="142"/>
    </location>
</feature>
<dbReference type="SUPFAM" id="SSF52402">
    <property type="entry name" value="Adenine nucleotide alpha hydrolases-like"/>
    <property type="match status" value="1"/>
</dbReference>
<reference evidence="4" key="1">
    <citation type="submission" date="2016-10" db="EMBL/GenBank/DDBJ databases">
        <authorList>
            <person name="Varghese N."/>
            <person name="Submissions S."/>
        </authorList>
    </citation>
    <scope>NUCLEOTIDE SEQUENCE [LARGE SCALE GENOMIC DNA]</scope>
    <source>
        <strain evidence="4">CGMCC 1.7736</strain>
    </source>
</reference>